<protein>
    <submittedName>
        <fullName evidence="5">OprD family porin</fullName>
    </submittedName>
</protein>
<evidence type="ECO:0000256" key="4">
    <source>
        <dbReference type="SAM" id="SignalP"/>
    </source>
</evidence>
<dbReference type="PANTHER" id="PTHR34596:SF2">
    <property type="entry name" value="CHITOPORIN"/>
    <property type="match status" value="1"/>
</dbReference>
<dbReference type="Pfam" id="PF03573">
    <property type="entry name" value="OprD"/>
    <property type="match status" value="1"/>
</dbReference>
<keyword evidence="6" id="KW-1185">Reference proteome</keyword>
<feature type="signal peptide" evidence="4">
    <location>
        <begin position="1"/>
        <end position="23"/>
    </location>
</feature>
<feature type="chain" id="PRO_5022028563" evidence="4">
    <location>
        <begin position="24"/>
        <end position="446"/>
    </location>
</feature>
<comment type="caution">
    <text evidence="5">The sequence shown here is derived from an EMBL/GenBank/DDBJ whole genome shotgun (WGS) entry which is preliminary data.</text>
</comment>
<evidence type="ECO:0000313" key="5">
    <source>
        <dbReference type="EMBL" id="TRX73581.1"/>
    </source>
</evidence>
<accession>A0A553GVP7</accession>
<gene>
    <name evidence="5" type="ORF">FM069_16830</name>
</gene>
<dbReference type="RefSeq" id="WP_143489534.1">
    <property type="nucleotide sequence ID" value="NZ_VJOY01000013.1"/>
</dbReference>
<proteinExistence type="inferred from homology"/>
<dbReference type="Proteomes" id="UP000315235">
    <property type="component" value="Unassembled WGS sequence"/>
</dbReference>
<dbReference type="InterPro" id="IPR005318">
    <property type="entry name" value="OM_porin_bac"/>
</dbReference>
<dbReference type="OrthoDB" id="6759120at2"/>
<evidence type="ECO:0000256" key="1">
    <source>
        <dbReference type="ARBA" id="ARBA00009075"/>
    </source>
</evidence>
<evidence type="ECO:0000256" key="3">
    <source>
        <dbReference type="ARBA" id="ARBA00022729"/>
    </source>
</evidence>
<dbReference type="GO" id="GO:0016020">
    <property type="term" value="C:membrane"/>
    <property type="evidence" value="ECO:0007669"/>
    <property type="project" value="InterPro"/>
</dbReference>
<keyword evidence="3 4" id="KW-0732">Signal</keyword>
<name>A0A553GVP7_9PSED</name>
<dbReference type="InterPro" id="IPR023614">
    <property type="entry name" value="Porin_dom_sf"/>
</dbReference>
<evidence type="ECO:0000313" key="6">
    <source>
        <dbReference type="Proteomes" id="UP000315235"/>
    </source>
</evidence>
<reference evidence="5 6" key="1">
    <citation type="submission" date="2019-07" db="EMBL/GenBank/DDBJ databases">
        <title>Pseudomonas mangiferae sp. nov., isolated from bark of mango tree in Thailand.</title>
        <authorList>
            <person name="Srisuk N."/>
            <person name="Anurat P."/>
        </authorList>
    </citation>
    <scope>NUCLEOTIDE SEQUENCE [LARGE SCALE GENOMIC DNA]</scope>
    <source>
        <strain evidence="5 6">DMKU_BBB3-04</strain>
    </source>
</reference>
<sequence length="446" mass="48034">MKRSLLAMAVATGAGFLAQSAFAAGFIEDSKAGVTLRNFYINQDNRSGAADPSKQEEWGQGFIFNYTSGFTQGTVGFGVDAIGLLGLRLDSGKGTHYNPTSANRGGLVFPTDSNGEAVDDFASLGLTGKVKFSKTEARLGTLQPKLPVVTYNDGRLLPQTFEGAQITSNEIDNLTLTGGKLEHAKGRNSTDDEALAISGAGGASGRRSNEFYFAGGDYKISKDLLAQYYYGSLDDFYKQHFLGLTHNLALPVGALKTDLRYFLSDSDGKNGNAAGRAEGYRSAGYWNTGDADRGEVDNRTWSAMVTYTLGGHALSGGYQRVDGNSDFPFLNQGDGSTAYLITDRQIGKFQRAGERTWLAQYAYDFASVGVPGLTTALVYLHGDDIDSASGDASEWERDFAVTYVVPEGSFKGLGLSWRNASLRSELASQRDQDENRLIVSYTLPLL</sequence>
<dbReference type="AlphaFoldDB" id="A0A553GVP7"/>
<comment type="similarity">
    <text evidence="1">Belongs to the outer membrane porin (Opr) (TC 1.B.25) family.</text>
</comment>
<dbReference type="Gene3D" id="2.40.160.10">
    <property type="entry name" value="Porin"/>
    <property type="match status" value="1"/>
</dbReference>
<dbReference type="PANTHER" id="PTHR34596">
    <property type="entry name" value="CHITOPORIN"/>
    <property type="match status" value="1"/>
</dbReference>
<organism evidence="5 6">
    <name type="scientific">Pseudomonas mangiferae</name>
    <dbReference type="NCBI Taxonomy" id="2593654"/>
    <lineage>
        <taxon>Bacteria</taxon>
        <taxon>Pseudomonadati</taxon>
        <taxon>Pseudomonadota</taxon>
        <taxon>Gammaproteobacteria</taxon>
        <taxon>Pseudomonadales</taxon>
        <taxon>Pseudomonadaceae</taxon>
        <taxon>Pseudomonas</taxon>
    </lineage>
</organism>
<keyword evidence="2" id="KW-0813">Transport</keyword>
<evidence type="ECO:0000256" key="2">
    <source>
        <dbReference type="ARBA" id="ARBA00022448"/>
    </source>
</evidence>
<dbReference type="GO" id="GO:0015288">
    <property type="term" value="F:porin activity"/>
    <property type="evidence" value="ECO:0007669"/>
    <property type="project" value="TreeGrafter"/>
</dbReference>
<dbReference type="EMBL" id="VJOY01000013">
    <property type="protein sequence ID" value="TRX73581.1"/>
    <property type="molecule type" value="Genomic_DNA"/>
</dbReference>